<organism evidence="3 4">
    <name type="scientific">Pristionchus pacificus</name>
    <name type="common">Parasitic nematode worm</name>
    <dbReference type="NCBI Taxonomy" id="54126"/>
    <lineage>
        <taxon>Eukaryota</taxon>
        <taxon>Metazoa</taxon>
        <taxon>Ecdysozoa</taxon>
        <taxon>Nematoda</taxon>
        <taxon>Chromadorea</taxon>
        <taxon>Rhabditida</taxon>
        <taxon>Rhabditina</taxon>
        <taxon>Diplogasteromorpha</taxon>
        <taxon>Diplogasteroidea</taxon>
        <taxon>Neodiplogasteridae</taxon>
        <taxon>Pristionchus</taxon>
    </lineage>
</organism>
<feature type="compositionally biased region" description="Basic and acidic residues" evidence="1">
    <location>
        <begin position="36"/>
        <end position="50"/>
    </location>
</feature>
<protein>
    <submittedName>
        <fullName evidence="3">Uncharacterized protein</fullName>
    </submittedName>
</protein>
<gene>
    <name evidence="3" type="primary">WBGene00109778</name>
</gene>
<dbReference type="EnsemblMetazoa" id="PPA20224.1">
    <property type="protein sequence ID" value="PPA20224.1"/>
    <property type="gene ID" value="WBGene00109778"/>
</dbReference>
<evidence type="ECO:0000313" key="3">
    <source>
        <dbReference type="EnsemblMetazoa" id="PPA20224.1"/>
    </source>
</evidence>
<feature type="transmembrane region" description="Helical" evidence="2">
    <location>
        <begin position="153"/>
        <end position="174"/>
    </location>
</feature>
<keyword evidence="2" id="KW-0812">Transmembrane</keyword>
<keyword evidence="2" id="KW-1133">Transmembrane helix</keyword>
<feature type="region of interest" description="Disordered" evidence="1">
    <location>
        <begin position="639"/>
        <end position="674"/>
    </location>
</feature>
<sequence>MSMLKKVRFFSKAPPKLSKEEEAERSGASIRPAKGLPRDLDCRLAVEGRTKGSKINPRSHRTPAGGGEDYSRRTSRTSRSELGSVRAQCDIFSITNDPASEFEEAPAPVPPSVRLAWRFVVLLTLVHAIILLVNVVLLFTVDRHERKSHHQVLLFSLLMLTNLVLVIVLLLVVVRQNKATTQCGICCTFWTAFAYFVVLAYNSLDDILELATLTIYFVLRFIRYKKVVELYNCRACTCDKDCQGAREPTRLGFNDLWPRAEAPAPLPRPASSLTPVSSVARERLTLDAPYHARVKRLLGNGTDSRNANVNEPCFATEKTEEEQAKLYEVFNGECSTYKDDINKCCSTFNKCAYGKELPSRDARMSSKYTECGKAQAVCIDDTFDTVDIPYGICETNASGIILQGLRHGEITPLFSIDHETRLGYSMLRVSGRVGLGQSRMVGRSEVGKDFVLVPSMGVSRQLYGNCTIASAEIDACGRAFKECAKTYNHRPTAGGGRVIEPYECANMGTDCIELVIYLDRSLDCAVEVGYAIGIMDAEWKKIVDGKLEWKEEEDEGKDGDKEDHGMPINPFAIIIDEMQKEWGVSWWAAFGILVALVAALIATCSCICYCCAAAGLKRQVLIEWRQKRRALRRRREQLKERGADRYSTVESAQTSSVRVSRYSVEDTEEPTEME</sequence>
<dbReference type="Proteomes" id="UP000005239">
    <property type="component" value="Unassembled WGS sequence"/>
</dbReference>
<evidence type="ECO:0000256" key="1">
    <source>
        <dbReference type="SAM" id="MobiDB-lite"/>
    </source>
</evidence>
<feature type="compositionally biased region" description="Polar residues" evidence="1">
    <location>
        <begin position="648"/>
        <end position="658"/>
    </location>
</feature>
<reference evidence="3" key="2">
    <citation type="submission" date="2022-06" db="UniProtKB">
        <authorList>
            <consortium name="EnsemblMetazoa"/>
        </authorList>
    </citation>
    <scope>IDENTIFICATION</scope>
    <source>
        <strain evidence="3">PS312</strain>
    </source>
</reference>
<feature type="compositionally biased region" description="Acidic residues" evidence="1">
    <location>
        <begin position="665"/>
        <end position="674"/>
    </location>
</feature>
<feature type="transmembrane region" description="Helical" evidence="2">
    <location>
        <begin position="584"/>
        <end position="602"/>
    </location>
</feature>
<accession>A0A2A6CVV5</accession>
<keyword evidence="4" id="KW-1185">Reference proteome</keyword>
<feature type="region of interest" description="Disordered" evidence="1">
    <location>
        <begin position="1"/>
        <end position="83"/>
    </location>
</feature>
<accession>A0A8R1YEP4</accession>
<proteinExistence type="predicted"/>
<evidence type="ECO:0000313" key="4">
    <source>
        <dbReference type="Proteomes" id="UP000005239"/>
    </source>
</evidence>
<feature type="transmembrane region" description="Helical" evidence="2">
    <location>
        <begin position="181"/>
        <end position="201"/>
    </location>
</feature>
<name>A0A2A6CVV5_PRIPA</name>
<reference evidence="4" key="1">
    <citation type="journal article" date="2008" name="Nat. Genet.">
        <title>The Pristionchus pacificus genome provides a unique perspective on nematode lifestyle and parasitism.</title>
        <authorList>
            <person name="Dieterich C."/>
            <person name="Clifton S.W."/>
            <person name="Schuster L.N."/>
            <person name="Chinwalla A."/>
            <person name="Delehaunty K."/>
            <person name="Dinkelacker I."/>
            <person name="Fulton L."/>
            <person name="Fulton R."/>
            <person name="Godfrey J."/>
            <person name="Minx P."/>
            <person name="Mitreva M."/>
            <person name="Roeseler W."/>
            <person name="Tian H."/>
            <person name="Witte H."/>
            <person name="Yang S.P."/>
            <person name="Wilson R.K."/>
            <person name="Sommer R.J."/>
        </authorList>
    </citation>
    <scope>NUCLEOTIDE SEQUENCE [LARGE SCALE GENOMIC DNA]</scope>
    <source>
        <strain evidence="4">PS312</strain>
    </source>
</reference>
<evidence type="ECO:0000256" key="2">
    <source>
        <dbReference type="SAM" id="Phobius"/>
    </source>
</evidence>
<keyword evidence="2" id="KW-0472">Membrane</keyword>
<dbReference type="AlphaFoldDB" id="A0A2A6CVV5"/>
<feature type="transmembrane region" description="Helical" evidence="2">
    <location>
        <begin position="119"/>
        <end position="141"/>
    </location>
</feature>